<dbReference type="STRING" id="1073089.A0A1L9RF50"/>
<dbReference type="PRINTS" id="PR00080">
    <property type="entry name" value="SDRFAMILY"/>
</dbReference>
<dbReference type="SUPFAM" id="SSF51735">
    <property type="entry name" value="NAD(P)-binding Rossmann-fold domains"/>
    <property type="match status" value="1"/>
</dbReference>
<gene>
    <name evidence="5" type="ORF">ASPWEDRAFT_160302</name>
</gene>
<proteinExistence type="inferred from homology"/>
<dbReference type="VEuPathDB" id="FungiDB:ASPWEDRAFT_160302"/>
<dbReference type="Pfam" id="PF00106">
    <property type="entry name" value="adh_short"/>
    <property type="match status" value="1"/>
</dbReference>
<dbReference type="OrthoDB" id="1933717at2759"/>
<evidence type="ECO:0000256" key="4">
    <source>
        <dbReference type="RuleBase" id="RU000363"/>
    </source>
</evidence>
<evidence type="ECO:0000313" key="5">
    <source>
        <dbReference type="EMBL" id="OJJ33493.1"/>
    </source>
</evidence>
<evidence type="ECO:0000313" key="6">
    <source>
        <dbReference type="Proteomes" id="UP000184383"/>
    </source>
</evidence>
<sequence length="303" mass="32683">MPPPRGSQNFLEGPGDYDVTSIVHNDTYPAIDPTKADLSGKSVFVTGASKGLGRAMVLSFAKAGASFIAAGARSDMSQLAKDVEIAASSANRPMPTFLPVKLDVTDRKSVENAAAQVDNAFEKLDIVINNAGVLGNLGMITDSNPDEWWEVLDVNIRGPYLVSRSFLPLLLKGNDKYLINVASVGALVVNPGLSSYPVSKAGLLKFTQLTDVEYSNQGVISFAIHPGNCPTDIMGGPEGVPDNMKHIFVDTPDVSADTLVFLTSQKRAWLGGRYINCTWDMPELMAKEEEIIKEDKLKVKFAF</sequence>
<dbReference type="InterPro" id="IPR036291">
    <property type="entry name" value="NAD(P)-bd_dom_sf"/>
</dbReference>
<protein>
    <submittedName>
        <fullName evidence="5">Uncharacterized protein</fullName>
    </submittedName>
</protein>
<dbReference type="Gene3D" id="3.40.50.720">
    <property type="entry name" value="NAD(P)-binding Rossmann-like Domain"/>
    <property type="match status" value="1"/>
</dbReference>
<reference evidence="6" key="1">
    <citation type="journal article" date="2017" name="Genome Biol.">
        <title>Comparative genomics reveals high biological diversity and specific adaptations in the industrially and medically important fungal genus Aspergillus.</title>
        <authorList>
            <person name="de Vries R.P."/>
            <person name="Riley R."/>
            <person name="Wiebenga A."/>
            <person name="Aguilar-Osorio G."/>
            <person name="Amillis S."/>
            <person name="Uchima C.A."/>
            <person name="Anderluh G."/>
            <person name="Asadollahi M."/>
            <person name="Askin M."/>
            <person name="Barry K."/>
            <person name="Battaglia E."/>
            <person name="Bayram O."/>
            <person name="Benocci T."/>
            <person name="Braus-Stromeyer S.A."/>
            <person name="Caldana C."/>
            <person name="Canovas D."/>
            <person name="Cerqueira G.C."/>
            <person name="Chen F."/>
            <person name="Chen W."/>
            <person name="Choi C."/>
            <person name="Clum A."/>
            <person name="Dos Santos R.A."/>
            <person name="Damasio A.R."/>
            <person name="Diallinas G."/>
            <person name="Emri T."/>
            <person name="Fekete E."/>
            <person name="Flipphi M."/>
            <person name="Freyberg S."/>
            <person name="Gallo A."/>
            <person name="Gournas C."/>
            <person name="Habgood R."/>
            <person name="Hainaut M."/>
            <person name="Harispe M.L."/>
            <person name="Henrissat B."/>
            <person name="Hilden K.S."/>
            <person name="Hope R."/>
            <person name="Hossain A."/>
            <person name="Karabika E."/>
            <person name="Karaffa L."/>
            <person name="Karanyi Z."/>
            <person name="Krasevec N."/>
            <person name="Kuo A."/>
            <person name="Kusch H."/>
            <person name="LaButti K."/>
            <person name="Lagendijk E.L."/>
            <person name="Lapidus A."/>
            <person name="Levasseur A."/>
            <person name="Lindquist E."/>
            <person name="Lipzen A."/>
            <person name="Logrieco A.F."/>
            <person name="MacCabe A."/>
            <person name="Maekelae M.R."/>
            <person name="Malavazi I."/>
            <person name="Melin P."/>
            <person name="Meyer V."/>
            <person name="Mielnichuk N."/>
            <person name="Miskei M."/>
            <person name="Molnar A.P."/>
            <person name="Mule G."/>
            <person name="Ngan C.Y."/>
            <person name="Orejas M."/>
            <person name="Orosz E."/>
            <person name="Ouedraogo J.P."/>
            <person name="Overkamp K.M."/>
            <person name="Park H.-S."/>
            <person name="Perrone G."/>
            <person name="Piumi F."/>
            <person name="Punt P.J."/>
            <person name="Ram A.F."/>
            <person name="Ramon A."/>
            <person name="Rauscher S."/>
            <person name="Record E."/>
            <person name="Riano-Pachon D.M."/>
            <person name="Robert V."/>
            <person name="Roehrig J."/>
            <person name="Ruller R."/>
            <person name="Salamov A."/>
            <person name="Salih N.S."/>
            <person name="Samson R.A."/>
            <person name="Sandor E."/>
            <person name="Sanguinetti M."/>
            <person name="Schuetze T."/>
            <person name="Sepcic K."/>
            <person name="Shelest E."/>
            <person name="Sherlock G."/>
            <person name="Sophianopoulou V."/>
            <person name="Squina F.M."/>
            <person name="Sun H."/>
            <person name="Susca A."/>
            <person name="Todd R.B."/>
            <person name="Tsang A."/>
            <person name="Unkles S.E."/>
            <person name="van de Wiele N."/>
            <person name="van Rossen-Uffink D."/>
            <person name="Oliveira J.V."/>
            <person name="Vesth T.C."/>
            <person name="Visser J."/>
            <person name="Yu J.-H."/>
            <person name="Zhou M."/>
            <person name="Andersen M.R."/>
            <person name="Archer D.B."/>
            <person name="Baker S.E."/>
            <person name="Benoit I."/>
            <person name="Brakhage A.A."/>
            <person name="Braus G.H."/>
            <person name="Fischer R."/>
            <person name="Frisvad J.C."/>
            <person name="Goldman G.H."/>
            <person name="Houbraken J."/>
            <person name="Oakley B."/>
            <person name="Pocsi I."/>
            <person name="Scazzocchio C."/>
            <person name="Seiboth B."/>
            <person name="vanKuyk P.A."/>
            <person name="Wortman J."/>
            <person name="Dyer P.S."/>
            <person name="Grigoriev I.V."/>
        </authorList>
    </citation>
    <scope>NUCLEOTIDE SEQUENCE [LARGE SCALE GENOMIC DNA]</scope>
    <source>
        <strain evidence="6">DTO 134E9</strain>
    </source>
</reference>
<dbReference type="InterPro" id="IPR002347">
    <property type="entry name" value="SDR_fam"/>
</dbReference>
<keyword evidence="2" id="KW-0521">NADP</keyword>
<dbReference type="GO" id="GO:0016616">
    <property type="term" value="F:oxidoreductase activity, acting on the CH-OH group of donors, NAD or NADP as acceptor"/>
    <property type="evidence" value="ECO:0007669"/>
    <property type="project" value="TreeGrafter"/>
</dbReference>
<evidence type="ECO:0000256" key="3">
    <source>
        <dbReference type="ARBA" id="ARBA00023002"/>
    </source>
</evidence>
<evidence type="ECO:0000256" key="2">
    <source>
        <dbReference type="ARBA" id="ARBA00022857"/>
    </source>
</evidence>
<dbReference type="CDD" id="cd05233">
    <property type="entry name" value="SDR_c"/>
    <property type="match status" value="1"/>
</dbReference>
<dbReference type="PANTHER" id="PTHR42760">
    <property type="entry name" value="SHORT-CHAIN DEHYDROGENASES/REDUCTASES FAMILY MEMBER"/>
    <property type="match status" value="1"/>
</dbReference>
<dbReference type="RefSeq" id="XP_040687170.1">
    <property type="nucleotide sequence ID" value="XM_040829787.1"/>
</dbReference>
<dbReference type="GeneID" id="63745635"/>
<dbReference type="EMBL" id="KV878214">
    <property type="protein sequence ID" value="OJJ33493.1"/>
    <property type="molecule type" value="Genomic_DNA"/>
</dbReference>
<dbReference type="Proteomes" id="UP000184383">
    <property type="component" value="Unassembled WGS sequence"/>
</dbReference>
<keyword evidence="3" id="KW-0560">Oxidoreductase</keyword>
<dbReference type="PRINTS" id="PR00081">
    <property type="entry name" value="GDHRDH"/>
</dbReference>
<comment type="similarity">
    <text evidence="1 4">Belongs to the short-chain dehydrogenases/reductases (SDR) family.</text>
</comment>
<name>A0A1L9RF50_ASPWE</name>
<dbReference type="PANTHER" id="PTHR42760:SF37">
    <property type="entry name" value="CLAVALDEHYDE DEHYDROGENASE"/>
    <property type="match status" value="1"/>
</dbReference>
<accession>A0A1L9RF50</accession>
<evidence type="ECO:0000256" key="1">
    <source>
        <dbReference type="ARBA" id="ARBA00006484"/>
    </source>
</evidence>
<dbReference type="AlphaFoldDB" id="A0A1L9RF50"/>
<keyword evidence="6" id="KW-1185">Reference proteome</keyword>
<organism evidence="5 6">
    <name type="scientific">Aspergillus wentii DTO 134E9</name>
    <dbReference type="NCBI Taxonomy" id="1073089"/>
    <lineage>
        <taxon>Eukaryota</taxon>
        <taxon>Fungi</taxon>
        <taxon>Dikarya</taxon>
        <taxon>Ascomycota</taxon>
        <taxon>Pezizomycotina</taxon>
        <taxon>Eurotiomycetes</taxon>
        <taxon>Eurotiomycetidae</taxon>
        <taxon>Eurotiales</taxon>
        <taxon>Aspergillaceae</taxon>
        <taxon>Aspergillus</taxon>
        <taxon>Aspergillus subgen. Cremei</taxon>
    </lineage>
</organism>